<evidence type="ECO:0000256" key="6">
    <source>
        <dbReference type="SAM" id="Coils"/>
    </source>
</evidence>
<dbReference type="AlphaFoldDB" id="A0A085M9X2"/>
<dbReference type="Proteomes" id="UP000030764">
    <property type="component" value="Unassembled WGS sequence"/>
</dbReference>
<dbReference type="PANTHER" id="PTHR12161:SF5">
    <property type="entry name" value="IST1 HOMOLOG"/>
    <property type="match status" value="1"/>
</dbReference>
<reference evidence="7 8" key="1">
    <citation type="journal article" date="2014" name="Nat. Genet.">
        <title>Genome and transcriptome of the porcine whipworm Trichuris suis.</title>
        <authorList>
            <person name="Jex A.R."/>
            <person name="Nejsum P."/>
            <person name="Schwarz E.M."/>
            <person name="Hu L."/>
            <person name="Young N.D."/>
            <person name="Hall R.S."/>
            <person name="Korhonen P.K."/>
            <person name="Liao S."/>
            <person name="Thamsborg S."/>
            <person name="Xia J."/>
            <person name="Xu P."/>
            <person name="Wang S."/>
            <person name="Scheerlinck J.P."/>
            <person name="Hofmann A."/>
            <person name="Sternberg P.W."/>
            <person name="Wang J."/>
            <person name="Gasser R.B."/>
        </authorList>
    </citation>
    <scope>NUCLEOTIDE SEQUENCE [LARGE SCALE GENOMIC DNA]</scope>
    <source>
        <strain evidence="7">DCEP-RM93M</strain>
    </source>
</reference>
<dbReference type="InterPro" id="IPR005061">
    <property type="entry name" value="Ist1"/>
</dbReference>
<dbReference type="PANTHER" id="PTHR12161">
    <property type="entry name" value="IST1 FAMILY MEMBER"/>
    <property type="match status" value="1"/>
</dbReference>
<comment type="function">
    <text evidence="4">ESCRT-III-like protein involved in cytokinesis, nuclear envelope reassembly and endosomal tubulation. Is required for efficient abscission during cytokinesis. Involved in recruiting VPS4A and/or VPS4B to the midbody of dividing cells. During late anaphase, involved in nuclear envelope reassembly and mitotic spindle disassembly together with the ESCRT-III complex: IST1 acts by mediating the recruitment of SPAST to the nuclear membrane, leading to microtubule severing. Recruited to the reforming nuclear envelope (NE) during anaphase by LEMD2. Regulates early endosomal tubulation together with the ESCRT-III complex by mediating the recruitment of SPAST.</text>
</comment>
<evidence type="ECO:0000313" key="7">
    <source>
        <dbReference type="EMBL" id="KFD54018.1"/>
    </source>
</evidence>
<gene>
    <name evidence="7" type="ORF">M513_05037</name>
</gene>
<proteinExistence type="inferred from homology"/>
<dbReference type="FunFam" id="1.20.1260.60:FF:000002">
    <property type="entry name" value="Vacuolar protein sorting-associated protein IST1"/>
    <property type="match status" value="1"/>
</dbReference>
<comment type="similarity">
    <text evidence="1">Belongs to the IST1 family.</text>
</comment>
<keyword evidence="6" id="KW-0175">Coiled coil</keyword>
<keyword evidence="8" id="KW-1185">Reference proteome</keyword>
<sequence>MFSVGPNYTKLKTNLRLAVNRLKLLEKRKTEQAQKMRKEIAESISQGKEDRARIRVEHIIREDYSVEALELIEMLCELLLARFDLIQHMKMLDDGLEEAVNSILWAAPRISTEVPELRAISVVAVQEISDQLSIKYGRMFVDACRENRFAKVNTKLLQKLSIQTPSKVLVEKYMIEIAECHGVEFKPNLKVLKEEDFSAAEALLIDFQNKNAAENAFGSYSGNFQTGSNPVDEARDVGWVLPQTGVTPSAPPALYPDVSSAISSEIAALQIEAPVLPDKAADNRPATASDPYDGLFDLPEPPAYDALPTSGLPTDGAPNVSTTVNTASTQTDANMAGGNTQATNAADEYMAFDYDDLFRRFEELKKRC</sequence>
<dbReference type="GO" id="GO:0015031">
    <property type="term" value="P:protein transport"/>
    <property type="evidence" value="ECO:0007669"/>
    <property type="project" value="InterPro"/>
</dbReference>
<organism evidence="7 8">
    <name type="scientific">Trichuris suis</name>
    <name type="common">pig whipworm</name>
    <dbReference type="NCBI Taxonomy" id="68888"/>
    <lineage>
        <taxon>Eukaryota</taxon>
        <taxon>Metazoa</taxon>
        <taxon>Ecdysozoa</taxon>
        <taxon>Nematoda</taxon>
        <taxon>Enoplea</taxon>
        <taxon>Dorylaimia</taxon>
        <taxon>Trichinellida</taxon>
        <taxon>Trichuridae</taxon>
        <taxon>Trichuris</taxon>
    </lineage>
</organism>
<evidence type="ECO:0000256" key="3">
    <source>
        <dbReference type="ARBA" id="ARBA00032374"/>
    </source>
</evidence>
<evidence type="ECO:0000313" key="8">
    <source>
        <dbReference type="Proteomes" id="UP000030764"/>
    </source>
</evidence>
<comment type="subunit">
    <text evidence="5">Interacts with CHMP1A, CHMP1B, VPS4A and VTA1. Interacts with SPAST, STAMBP, and USP8. May interact with VPS37B. May associate with the ESCRT-I complex. Interacts with MITD1, in competition with VSP4. Interacts with SPART (via MIT domain); leading to the recruitment of SPART to midbodies. Interacts with SPAST.</text>
</comment>
<dbReference type="Pfam" id="PF03398">
    <property type="entry name" value="Ist1"/>
    <property type="match status" value="1"/>
</dbReference>
<name>A0A085M9X2_9BILA</name>
<accession>A0A085M9X2</accession>
<evidence type="ECO:0000256" key="1">
    <source>
        <dbReference type="ARBA" id="ARBA00005536"/>
    </source>
</evidence>
<evidence type="ECO:0000256" key="5">
    <source>
        <dbReference type="ARBA" id="ARBA00046920"/>
    </source>
</evidence>
<evidence type="ECO:0000256" key="2">
    <source>
        <dbReference type="ARBA" id="ARBA00014513"/>
    </source>
</evidence>
<feature type="coiled-coil region" evidence="6">
    <location>
        <begin position="8"/>
        <end position="42"/>
    </location>
</feature>
<dbReference type="Gene3D" id="1.20.1260.60">
    <property type="entry name" value="Vacuolar protein sorting-associated protein Ist1"/>
    <property type="match status" value="1"/>
</dbReference>
<dbReference type="InterPro" id="IPR042277">
    <property type="entry name" value="IST1-like"/>
</dbReference>
<protein>
    <recommendedName>
        <fullName evidence="2">IST1 homolog</fullName>
    </recommendedName>
    <alternativeName>
        <fullName evidence="3">Charged multivesicular body protein 8</fullName>
    </alternativeName>
</protein>
<dbReference type="EMBL" id="KL363211">
    <property type="protein sequence ID" value="KFD54018.1"/>
    <property type="molecule type" value="Genomic_DNA"/>
</dbReference>
<evidence type="ECO:0000256" key="4">
    <source>
        <dbReference type="ARBA" id="ARBA00046124"/>
    </source>
</evidence>